<gene>
    <name evidence="1" type="ORF">VP01_650g1</name>
</gene>
<evidence type="ECO:0000313" key="2">
    <source>
        <dbReference type="Proteomes" id="UP000037035"/>
    </source>
</evidence>
<organism evidence="1 2">
    <name type="scientific">Puccinia sorghi</name>
    <dbReference type="NCBI Taxonomy" id="27349"/>
    <lineage>
        <taxon>Eukaryota</taxon>
        <taxon>Fungi</taxon>
        <taxon>Dikarya</taxon>
        <taxon>Basidiomycota</taxon>
        <taxon>Pucciniomycotina</taxon>
        <taxon>Pucciniomycetes</taxon>
        <taxon>Pucciniales</taxon>
        <taxon>Pucciniaceae</taxon>
        <taxon>Puccinia</taxon>
    </lineage>
</organism>
<dbReference type="EMBL" id="LAVV01011841">
    <property type="protein sequence ID" value="KNZ47319.1"/>
    <property type="molecule type" value="Genomic_DNA"/>
</dbReference>
<accession>A0A0L6UFJ4</accession>
<reference evidence="1 2" key="1">
    <citation type="submission" date="2015-08" db="EMBL/GenBank/DDBJ databases">
        <title>Next Generation Sequencing and Analysis of the Genome of Puccinia sorghi L Schw, the Causal Agent of Maize Common Rust.</title>
        <authorList>
            <person name="Rochi L."/>
            <person name="Burguener G."/>
            <person name="Darino M."/>
            <person name="Turjanski A."/>
            <person name="Kreff E."/>
            <person name="Dieguez M.J."/>
            <person name="Sacco F."/>
        </authorList>
    </citation>
    <scope>NUCLEOTIDE SEQUENCE [LARGE SCALE GENOMIC DNA]</scope>
    <source>
        <strain evidence="1 2">RO10H11247</strain>
    </source>
</reference>
<dbReference type="AlphaFoldDB" id="A0A0L6UFJ4"/>
<comment type="caution">
    <text evidence="1">The sequence shown here is derived from an EMBL/GenBank/DDBJ whole genome shotgun (WGS) entry which is preliminary data.</text>
</comment>
<evidence type="ECO:0000313" key="1">
    <source>
        <dbReference type="EMBL" id="KNZ47319.1"/>
    </source>
</evidence>
<keyword evidence="2" id="KW-1185">Reference proteome</keyword>
<protein>
    <submittedName>
        <fullName evidence="1">Uncharacterized protein</fullName>
    </submittedName>
</protein>
<dbReference type="Proteomes" id="UP000037035">
    <property type="component" value="Unassembled WGS sequence"/>
</dbReference>
<proteinExistence type="predicted"/>
<dbReference type="VEuPathDB" id="FungiDB:VP01_650g1"/>
<name>A0A0L6UFJ4_9BASI</name>
<sequence>MSQLISMVLMVPCKCDHSEDKVVYLSGYIGSTFEKIKIIHIHTLNTILVLKLMRFDGCVRDSFHFESINIFVFWNQQVLNCNIVRGIGARWERIDLCVSIEIHDRVLRSEEGEVEEKGRRSGRKRTEGEMRCLPRQDKRSLLFGGRGDQLKANVIIGIQKAIWIVPTWGLLLSGNSEYRYSRFPSSSTLWSAQCKKCSATRGAHLQERDFTTTSPMVRLFHTSRVLANLHSLQAHEVSFCLISCVLVFSIDLGRKKILHHYFIPSEHHFSFLRLISLHTPNLKTIDLLKVTKPSCHIKQLWDQPSKRLGPLGQGFLLRALCLIPKGRLGRGAGGGGSSASAHGELYSKKEVAAMTKGDIQWLRSHQHLITGNLTTAFRQMIFNGNAKEERPDYGHPVWSLYRRGGNCGSQQ</sequence>